<sequence>MHNSLEYWRTTPSTAAALFSVEMPYRPPKSRVGAFLWRRRMWLETTMGLSVLEPWEKLMICASLVSFPDILSSHREKPWGPRRTSKKRSAVSA</sequence>
<feature type="region of interest" description="Disordered" evidence="1">
    <location>
        <begin position="72"/>
        <end position="93"/>
    </location>
</feature>
<feature type="compositionally biased region" description="Basic residues" evidence="1">
    <location>
        <begin position="83"/>
        <end position="93"/>
    </location>
</feature>
<evidence type="ECO:0000313" key="3">
    <source>
        <dbReference type="Proteomes" id="UP000703269"/>
    </source>
</evidence>
<dbReference type="OrthoDB" id="202672at2759"/>
<evidence type="ECO:0000256" key="1">
    <source>
        <dbReference type="SAM" id="MobiDB-lite"/>
    </source>
</evidence>
<name>A0A9P3GFM3_9APHY</name>
<evidence type="ECO:0000313" key="2">
    <source>
        <dbReference type="EMBL" id="GJE93995.1"/>
    </source>
</evidence>
<organism evidence="2 3">
    <name type="scientific">Phanerochaete sordida</name>
    <dbReference type="NCBI Taxonomy" id="48140"/>
    <lineage>
        <taxon>Eukaryota</taxon>
        <taxon>Fungi</taxon>
        <taxon>Dikarya</taxon>
        <taxon>Basidiomycota</taxon>
        <taxon>Agaricomycotina</taxon>
        <taxon>Agaricomycetes</taxon>
        <taxon>Polyporales</taxon>
        <taxon>Phanerochaetaceae</taxon>
        <taxon>Phanerochaete</taxon>
    </lineage>
</organism>
<dbReference type="EMBL" id="BPQB01000036">
    <property type="protein sequence ID" value="GJE93995.1"/>
    <property type="molecule type" value="Genomic_DNA"/>
</dbReference>
<gene>
    <name evidence="2" type="ORF">PsYK624_101630</name>
</gene>
<comment type="caution">
    <text evidence="2">The sequence shown here is derived from an EMBL/GenBank/DDBJ whole genome shotgun (WGS) entry which is preliminary data.</text>
</comment>
<proteinExistence type="predicted"/>
<keyword evidence="3" id="KW-1185">Reference proteome</keyword>
<dbReference type="Proteomes" id="UP000703269">
    <property type="component" value="Unassembled WGS sequence"/>
</dbReference>
<reference evidence="2 3" key="1">
    <citation type="submission" date="2021-08" db="EMBL/GenBank/DDBJ databases">
        <title>Draft Genome Sequence of Phanerochaete sordida strain YK-624.</title>
        <authorList>
            <person name="Mori T."/>
            <person name="Dohra H."/>
            <person name="Suzuki T."/>
            <person name="Kawagishi H."/>
            <person name="Hirai H."/>
        </authorList>
    </citation>
    <scope>NUCLEOTIDE SEQUENCE [LARGE SCALE GENOMIC DNA]</scope>
    <source>
        <strain evidence="2 3">YK-624</strain>
    </source>
</reference>
<accession>A0A9P3GFM3</accession>
<dbReference type="AlphaFoldDB" id="A0A9P3GFM3"/>
<protein>
    <submittedName>
        <fullName evidence="2">Uncharacterized protein</fullName>
    </submittedName>
</protein>